<feature type="compositionally biased region" description="Basic and acidic residues" evidence="1">
    <location>
        <begin position="7"/>
        <end position="16"/>
    </location>
</feature>
<proteinExistence type="predicted"/>
<protein>
    <submittedName>
        <fullName evidence="2">Uncharacterized protein</fullName>
    </submittedName>
</protein>
<feature type="compositionally biased region" description="Acidic residues" evidence="1">
    <location>
        <begin position="40"/>
        <end position="57"/>
    </location>
</feature>
<evidence type="ECO:0000313" key="2">
    <source>
        <dbReference type="EMBL" id="MBW0531926.1"/>
    </source>
</evidence>
<feature type="compositionally biased region" description="Low complexity" evidence="1">
    <location>
        <begin position="17"/>
        <end position="26"/>
    </location>
</feature>
<accession>A0A9Q3I6Q0</accession>
<feature type="region of interest" description="Disordered" evidence="1">
    <location>
        <begin position="1"/>
        <end position="83"/>
    </location>
</feature>
<comment type="caution">
    <text evidence="2">The sequence shown here is derived from an EMBL/GenBank/DDBJ whole genome shotgun (WGS) entry which is preliminary data.</text>
</comment>
<organism evidence="2 3">
    <name type="scientific">Austropuccinia psidii MF-1</name>
    <dbReference type="NCBI Taxonomy" id="1389203"/>
    <lineage>
        <taxon>Eukaryota</taxon>
        <taxon>Fungi</taxon>
        <taxon>Dikarya</taxon>
        <taxon>Basidiomycota</taxon>
        <taxon>Pucciniomycotina</taxon>
        <taxon>Pucciniomycetes</taxon>
        <taxon>Pucciniales</taxon>
        <taxon>Sphaerophragmiaceae</taxon>
        <taxon>Austropuccinia</taxon>
    </lineage>
</organism>
<dbReference type="EMBL" id="AVOT02037260">
    <property type="protein sequence ID" value="MBW0531926.1"/>
    <property type="molecule type" value="Genomic_DNA"/>
</dbReference>
<name>A0A9Q3I6Q0_9BASI</name>
<dbReference type="AlphaFoldDB" id="A0A9Q3I6Q0"/>
<reference evidence="2" key="1">
    <citation type="submission" date="2021-03" db="EMBL/GenBank/DDBJ databases">
        <title>Draft genome sequence of rust myrtle Austropuccinia psidii MF-1, a brazilian biotype.</title>
        <authorList>
            <person name="Quecine M.C."/>
            <person name="Pachon D.M.R."/>
            <person name="Bonatelli M.L."/>
            <person name="Correr F.H."/>
            <person name="Franceschini L.M."/>
            <person name="Leite T.F."/>
            <person name="Margarido G.R.A."/>
            <person name="Almeida C.A."/>
            <person name="Ferrarezi J.A."/>
            <person name="Labate C.A."/>
        </authorList>
    </citation>
    <scope>NUCLEOTIDE SEQUENCE</scope>
    <source>
        <strain evidence="2">MF-1</strain>
    </source>
</reference>
<gene>
    <name evidence="2" type="ORF">O181_071641</name>
</gene>
<evidence type="ECO:0000313" key="3">
    <source>
        <dbReference type="Proteomes" id="UP000765509"/>
    </source>
</evidence>
<sequence>MEGASPSRKEGRDPRRSNSSSGVVGRFPGLSRTSFKGPAEDVEEEGENSLEEEESDGTEGFPSPVGESQGSGEPALAQSNQSEPSLLAIIQHMTQIIANLQAASSS</sequence>
<feature type="compositionally biased region" description="Polar residues" evidence="1">
    <location>
        <begin position="66"/>
        <end position="83"/>
    </location>
</feature>
<dbReference type="Proteomes" id="UP000765509">
    <property type="component" value="Unassembled WGS sequence"/>
</dbReference>
<evidence type="ECO:0000256" key="1">
    <source>
        <dbReference type="SAM" id="MobiDB-lite"/>
    </source>
</evidence>
<keyword evidence="3" id="KW-1185">Reference proteome</keyword>